<accession>A0AC55DSX6</accession>
<protein>
    <submittedName>
        <fullName evidence="2">Glucocorticoid modulatory element-binding protein 1</fullName>
    </submittedName>
</protein>
<organism evidence="1 2">
    <name type="scientific">Echinops telfairi</name>
    <name type="common">Lesser hedgehog tenrec</name>
    <dbReference type="NCBI Taxonomy" id="9371"/>
    <lineage>
        <taxon>Eukaryota</taxon>
        <taxon>Metazoa</taxon>
        <taxon>Chordata</taxon>
        <taxon>Craniata</taxon>
        <taxon>Vertebrata</taxon>
        <taxon>Euteleostomi</taxon>
        <taxon>Mammalia</taxon>
        <taxon>Eutheria</taxon>
        <taxon>Afrotheria</taxon>
        <taxon>Tenrecidae</taxon>
        <taxon>Tenrecinae</taxon>
        <taxon>Echinops</taxon>
    </lineage>
</organism>
<feature type="non-terminal residue" evidence="2">
    <location>
        <position position="1"/>
    </location>
</feature>
<dbReference type="RefSeq" id="XP_045154850.1">
    <property type="nucleotide sequence ID" value="XM_045298915.1"/>
</dbReference>
<gene>
    <name evidence="2" type="primary">GMEB1</name>
</gene>
<sequence>HDLCSLFIDGHFYNRIYEAGSENNTAVVAVETHTIHKIDEGIDASTIEANEDMEIAYPITCGESKAILLWKKFVCPGINVKCVKFNDQLISPKHFVHLAGKSTLKDWKRAIRLGGIMLRKMMDSGQIDFYQHDKVCSNTCRSTKFDLLISSARAPVPGQQTSVVQTPTSADGRGMLKDVKEDTLMFWKGIADVGLMEEVVCNIQKEIEELLRGVQQRLIQAPFQVTDLERQLEEQKKQAQDHRLKSQTVQNVLLMPVSTPKPPKRPRLQRPASTTVLSPSPPVQQPQFTVISPITITPVGQSFSMGNIPVATLSQGSSPVTVHTLPSGPQLFRYATVVSSAKSNSPDTVTIHPSSSLALLSSTAMQDGGTLGNMATMVSPVELVAMESGLTSAIQAVESTSEDGQTIIEIDPAPDPEAEDNEGKAVILETELRTEEKVVAEMEEHQHQVHNVEIVVLED</sequence>
<dbReference type="Proteomes" id="UP000694863">
    <property type="component" value="Unplaced"/>
</dbReference>
<evidence type="ECO:0000313" key="2">
    <source>
        <dbReference type="RefSeq" id="XP_045154850.1"/>
    </source>
</evidence>
<name>A0AC55DSX6_ECHTE</name>
<evidence type="ECO:0000313" key="1">
    <source>
        <dbReference type="Proteomes" id="UP000694863"/>
    </source>
</evidence>
<keyword evidence="1" id="KW-1185">Reference proteome</keyword>
<reference evidence="2" key="1">
    <citation type="submission" date="2025-08" db="UniProtKB">
        <authorList>
            <consortium name="RefSeq"/>
        </authorList>
    </citation>
    <scope>IDENTIFICATION</scope>
</reference>
<proteinExistence type="predicted"/>